<comment type="caution">
    <text evidence="2">The sequence shown here is derived from an EMBL/GenBank/DDBJ whole genome shotgun (WGS) entry which is preliminary data.</text>
</comment>
<dbReference type="AlphaFoldDB" id="J5QAY8"/>
<evidence type="ECO:0000313" key="2">
    <source>
        <dbReference type="EMBL" id="EJT46413.1"/>
    </source>
</evidence>
<dbReference type="RefSeq" id="XP_014177342.1">
    <property type="nucleotide sequence ID" value="XM_014321867.1"/>
</dbReference>
<sequence length="945" mass="103547">MNPAASQAALISANGAANSSSSSSSSQVSFDVLPIEVLSLVASLVSPPFYLPPPPAEPSPRPPAHIVESLDPKPAPQQTSSQAVSALTKSSAHVLEATRPWLWENVDVRSGRGWLAVVDALTEEVVDAVEDEVVHHESVFVDTPPSPRSPGQSPGGFRPHHHHHTSPDVGTSASAAAAAAAAASQQPSQPVETMPSVPVGTAMRDPRENLGLMRSVTINENVAKAYYSDKGWTHERTRTMSPPQPRRLSMLITPPGSRNTSPSARLRGRSRSPRRNLVFEEGISSVLARSFNQRSFSGSLPPGQRPLMRQSSLSLSRTAHALLEESDDEDCDQGNHQFMQALRTPPKENEDLPKVEQEEEAHENANPDLLPPPGPYIRHLSFTNFRTIGSRRSQDEAVRGRYVTAGRLEGVIKNTPNLRSLCMTEYVDSALSSAVVEEIFFRGYSKPRVRKNRAASFSSPQARARAMSIQQEPEPAQSTIDDLMDPPRPSYVPYEEETEDDKWARRRQFQPLESLDLTGCVSDNFTDAIHEFGENWLGLGEEDEDEDRGRGRSRRREDDDEDEDDEMDEDEVPEQRHRVSFPALRRLSLRTCRRLPPAFIHALVLAMPNLTHLDLSGTRVGNSLLQALTHSPPRGMRLESLSLARCPGLDPTVVVDFLLKSPVAADLVDLNLFVNPTQGNAIGSEDLMRLLEAPCFRSGRLRYLDLSSAGITAAHLAPDVFPPQPSLVSLGMSHIPLLPLRDVASFIQTTAPGVEVLTLAGTAVHDLRPDASSLQITLCIHALLINPLTTMPFSISGLNLSGPSKADLTCGPTRLRVVELSSSIRRSLENSQGASRTEWQVIRSKGGRGWYVDVSAGWIPTSTVSDWGYVTQEPIEVGEGMGAMSFVRHLPNAHSWRQWLTRLAEANGRVSSYVGWHSRKMEVVRGEGMMGREDGMGGVDAFALE</sequence>
<dbReference type="KEGG" id="tasa:A1Q1_05060"/>
<feature type="compositionally biased region" description="Low complexity" evidence="1">
    <location>
        <begin position="172"/>
        <end position="184"/>
    </location>
</feature>
<evidence type="ECO:0000256" key="1">
    <source>
        <dbReference type="SAM" id="MobiDB-lite"/>
    </source>
</evidence>
<reference evidence="2 3" key="1">
    <citation type="journal article" date="2012" name="Eukaryot. Cell">
        <title>Draft genome sequence of CBS 2479, the standard type strain of Trichosporon asahii.</title>
        <authorList>
            <person name="Yang R.Y."/>
            <person name="Li H.T."/>
            <person name="Zhu H."/>
            <person name="Zhou G.P."/>
            <person name="Wang M."/>
            <person name="Wang L."/>
        </authorList>
    </citation>
    <scope>NUCLEOTIDE SEQUENCE [LARGE SCALE GENOMIC DNA]</scope>
    <source>
        <strain evidence="3">ATCC 90039 / CBS 2479 / JCM 2466 / KCTC 7840 / NCYC 2677 / UAMH 7654</strain>
    </source>
</reference>
<dbReference type="OrthoDB" id="9994419at2759"/>
<evidence type="ECO:0008006" key="4">
    <source>
        <dbReference type="Google" id="ProtNLM"/>
    </source>
</evidence>
<dbReference type="GO" id="GO:0031146">
    <property type="term" value="P:SCF-dependent proteasomal ubiquitin-dependent protein catabolic process"/>
    <property type="evidence" value="ECO:0007669"/>
    <property type="project" value="TreeGrafter"/>
</dbReference>
<feature type="region of interest" description="Disordered" evidence="1">
    <location>
        <begin position="1"/>
        <end position="26"/>
    </location>
</feature>
<proteinExistence type="predicted"/>
<dbReference type="PANTHER" id="PTHR13318:SF190">
    <property type="entry name" value="PARTNER OF PAIRED, ISOFORM B"/>
    <property type="match status" value="1"/>
</dbReference>
<feature type="region of interest" description="Disordered" evidence="1">
    <location>
        <begin position="341"/>
        <end position="374"/>
    </location>
</feature>
<feature type="compositionally biased region" description="Polar residues" evidence="1">
    <location>
        <begin position="468"/>
        <end position="480"/>
    </location>
</feature>
<feature type="compositionally biased region" description="Basic and acidic residues" evidence="1">
    <location>
        <begin position="345"/>
        <end position="356"/>
    </location>
</feature>
<feature type="compositionally biased region" description="Acidic residues" evidence="1">
    <location>
        <begin position="558"/>
        <end position="572"/>
    </location>
</feature>
<feature type="compositionally biased region" description="Pro residues" evidence="1">
    <location>
        <begin position="51"/>
        <end position="63"/>
    </location>
</feature>
<name>J5QAY8_TRIAS</name>
<dbReference type="PANTHER" id="PTHR13318">
    <property type="entry name" value="PARTNER OF PAIRED, ISOFORM B-RELATED"/>
    <property type="match status" value="1"/>
</dbReference>
<organism evidence="2 3">
    <name type="scientific">Trichosporon asahii var. asahii (strain ATCC 90039 / CBS 2479 / JCM 2466 / KCTC 7840 / NBRC 103889/ NCYC 2677 / UAMH 7654)</name>
    <name type="common">Yeast</name>
    <dbReference type="NCBI Taxonomy" id="1186058"/>
    <lineage>
        <taxon>Eukaryota</taxon>
        <taxon>Fungi</taxon>
        <taxon>Dikarya</taxon>
        <taxon>Basidiomycota</taxon>
        <taxon>Agaricomycotina</taxon>
        <taxon>Tremellomycetes</taxon>
        <taxon>Trichosporonales</taxon>
        <taxon>Trichosporonaceae</taxon>
        <taxon>Trichosporon</taxon>
    </lineage>
</organism>
<feature type="region of interest" description="Disordered" evidence="1">
    <location>
        <begin position="234"/>
        <end position="272"/>
    </location>
</feature>
<evidence type="ECO:0000313" key="3">
    <source>
        <dbReference type="Proteomes" id="UP000002748"/>
    </source>
</evidence>
<dbReference type="Gene3D" id="3.80.10.10">
    <property type="entry name" value="Ribonuclease Inhibitor"/>
    <property type="match status" value="1"/>
</dbReference>
<feature type="region of interest" description="Disordered" evidence="1">
    <location>
        <begin position="137"/>
        <end position="208"/>
    </location>
</feature>
<dbReference type="GO" id="GO:0019005">
    <property type="term" value="C:SCF ubiquitin ligase complex"/>
    <property type="evidence" value="ECO:0007669"/>
    <property type="project" value="TreeGrafter"/>
</dbReference>
<dbReference type="GeneID" id="25988572"/>
<protein>
    <recommendedName>
        <fullName evidence="4">F-box domain-containing protein</fullName>
    </recommendedName>
</protein>
<dbReference type="VEuPathDB" id="FungiDB:A1Q1_05060"/>
<dbReference type="Proteomes" id="UP000002748">
    <property type="component" value="Unassembled WGS sequence"/>
</dbReference>
<feature type="compositionally biased region" description="Polar residues" evidence="1">
    <location>
        <begin position="76"/>
        <end position="87"/>
    </location>
</feature>
<gene>
    <name evidence="2" type="ORF">A1Q1_05060</name>
</gene>
<dbReference type="HOGENOM" id="CLU_013668_0_0_1"/>
<dbReference type="InterPro" id="IPR032675">
    <property type="entry name" value="LRR_dom_sf"/>
</dbReference>
<feature type="region of interest" description="Disordered" evidence="1">
    <location>
        <begin position="536"/>
        <end position="576"/>
    </location>
</feature>
<accession>J5QAY8</accession>
<feature type="region of interest" description="Disordered" evidence="1">
    <location>
        <begin position="51"/>
        <end position="87"/>
    </location>
</feature>
<dbReference type="SUPFAM" id="SSF52047">
    <property type="entry name" value="RNI-like"/>
    <property type="match status" value="1"/>
</dbReference>
<feature type="region of interest" description="Disordered" evidence="1">
    <location>
        <begin position="452"/>
        <end position="488"/>
    </location>
</feature>
<dbReference type="EMBL" id="ALBS01000295">
    <property type="protein sequence ID" value="EJT46413.1"/>
    <property type="molecule type" value="Genomic_DNA"/>
</dbReference>